<dbReference type="HOGENOM" id="CLU_2749545_0_0_0"/>
<proteinExistence type="predicted"/>
<protein>
    <recommendedName>
        <fullName evidence="3">DUF2281 domain-containing protein</fullName>
    </recommendedName>
</protein>
<keyword evidence="2" id="KW-1185">Reference proteome</keyword>
<evidence type="ECO:0008006" key="3">
    <source>
        <dbReference type="Google" id="ProtNLM"/>
    </source>
</evidence>
<organism evidence="1">
    <name type="scientific">Vecturithrix granuli</name>
    <dbReference type="NCBI Taxonomy" id="1499967"/>
    <lineage>
        <taxon>Bacteria</taxon>
        <taxon>Candidatus Moduliflexota</taxon>
        <taxon>Candidatus Vecturitrichia</taxon>
        <taxon>Candidatus Vecturitrichales</taxon>
        <taxon>Candidatus Vecturitrichaceae</taxon>
        <taxon>Candidatus Vecturithrix</taxon>
    </lineage>
</organism>
<evidence type="ECO:0000313" key="2">
    <source>
        <dbReference type="Proteomes" id="UP000030661"/>
    </source>
</evidence>
<dbReference type="EMBL" id="DF820475">
    <property type="protein sequence ID" value="GAK60821.1"/>
    <property type="molecule type" value="Genomic_DNA"/>
</dbReference>
<dbReference type="Proteomes" id="UP000030661">
    <property type="component" value="Unassembled WGS sequence"/>
</dbReference>
<gene>
    <name evidence="1" type="ORF">U27_00719</name>
</gene>
<evidence type="ECO:0000313" key="1">
    <source>
        <dbReference type="EMBL" id="GAK60821.1"/>
    </source>
</evidence>
<accession>A0A081C8B6</accession>
<dbReference type="AlphaFoldDB" id="A0A081C8B6"/>
<reference evidence="1" key="1">
    <citation type="journal article" date="2015" name="PeerJ">
        <title>First genomic representation of candidate bacterial phylum KSB3 points to enhanced environmental sensing as a trigger of wastewater bulking.</title>
        <authorList>
            <person name="Sekiguchi Y."/>
            <person name="Ohashi A."/>
            <person name="Parks D.H."/>
            <person name="Yamauchi T."/>
            <person name="Tyson G.W."/>
            <person name="Hugenholtz P."/>
        </authorList>
    </citation>
    <scope>NUCLEOTIDE SEQUENCE [LARGE SCALE GENOMIC DNA]</scope>
</reference>
<name>A0A081C8B6_VECG1</name>
<dbReference type="STRING" id="1499967.U27_00719"/>
<sequence length="70" mass="8304">MLTQQQLYRKVELLDLRQRETVSEFIDFLLSKRALPVPDSKTLLLRTSMWNEENIKRIEDVQKLKGQNSA</sequence>